<organism evidence="1 2">
    <name type="scientific">Hygrophoropsis aurantiaca</name>
    <dbReference type="NCBI Taxonomy" id="72124"/>
    <lineage>
        <taxon>Eukaryota</taxon>
        <taxon>Fungi</taxon>
        <taxon>Dikarya</taxon>
        <taxon>Basidiomycota</taxon>
        <taxon>Agaricomycotina</taxon>
        <taxon>Agaricomycetes</taxon>
        <taxon>Agaricomycetidae</taxon>
        <taxon>Boletales</taxon>
        <taxon>Coniophorineae</taxon>
        <taxon>Hygrophoropsidaceae</taxon>
        <taxon>Hygrophoropsis</taxon>
    </lineage>
</organism>
<reference evidence="1" key="1">
    <citation type="journal article" date="2021" name="New Phytol.">
        <title>Evolutionary innovations through gain and loss of genes in the ectomycorrhizal Boletales.</title>
        <authorList>
            <person name="Wu G."/>
            <person name="Miyauchi S."/>
            <person name="Morin E."/>
            <person name="Kuo A."/>
            <person name="Drula E."/>
            <person name="Varga T."/>
            <person name="Kohler A."/>
            <person name="Feng B."/>
            <person name="Cao Y."/>
            <person name="Lipzen A."/>
            <person name="Daum C."/>
            <person name="Hundley H."/>
            <person name="Pangilinan J."/>
            <person name="Johnson J."/>
            <person name="Barry K."/>
            <person name="LaButti K."/>
            <person name="Ng V."/>
            <person name="Ahrendt S."/>
            <person name="Min B."/>
            <person name="Choi I.G."/>
            <person name="Park H."/>
            <person name="Plett J.M."/>
            <person name="Magnuson J."/>
            <person name="Spatafora J.W."/>
            <person name="Nagy L.G."/>
            <person name="Henrissat B."/>
            <person name="Grigoriev I.V."/>
            <person name="Yang Z.L."/>
            <person name="Xu J."/>
            <person name="Martin F.M."/>
        </authorList>
    </citation>
    <scope>NUCLEOTIDE SEQUENCE</scope>
    <source>
        <strain evidence="1">ATCC 28755</strain>
    </source>
</reference>
<evidence type="ECO:0000313" key="1">
    <source>
        <dbReference type="EMBL" id="KAH7904850.1"/>
    </source>
</evidence>
<proteinExistence type="predicted"/>
<dbReference type="Proteomes" id="UP000790377">
    <property type="component" value="Unassembled WGS sequence"/>
</dbReference>
<sequence length="266" mass="30335">MFSAGDTVPAGAPKLDGYSDEHPIVLEQLAVDAFELFLSVSYGSWRPDRTSDEATINLLRLSDKYMSQKARDFAVNHIHERRHWLEPHQLITLALECRVKKFFPPAFHRLVAIPIHKVPIDVYRAMDPVVWHAVVVVQERLDEHRRIVACEGPDIECHASSCTDAVRCSDDWRQFWWNGMGRFLLDGRNPQPYEDAFERFQHLGSECGAMGTECWRNIMDVVKRGAAFKRAREVVEETALILATALIIEPFDMDVDSDKEDGTGPS</sequence>
<evidence type="ECO:0000313" key="2">
    <source>
        <dbReference type="Proteomes" id="UP000790377"/>
    </source>
</evidence>
<keyword evidence="2" id="KW-1185">Reference proteome</keyword>
<comment type="caution">
    <text evidence="1">The sequence shown here is derived from an EMBL/GenBank/DDBJ whole genome shotgun (WGS) entry which is preliminary data.</text>
</comment>
<accession>A0ACB7ZUX8</accession>
<gene>
    <name evidence="1" type="ORF">BJ138DRAFT_1234739</name>
</gene>
<name>A0ACB7ZUX8_9AGAM</name>
<protein>
    <submittedName>
        <fullName evidence="1">Uncharacterized protein</fullName>
    </submittedName>
</protein>
<dbReference type="EMBL" id="MU268343">
    <property type="protein sequence ID" value="KAH7904850.1"/>
    <property type="molecule type" value="Genomic_DNA"/>
</dbReference>